<dbReference type="RefSeq" id="WP_114717905.1">
    <property type="nucleotide sequence ID" value="NZ_BSQD01000002.1"/>
</dbReference>
<dbReference type="OrthoDB" id="9800154at2"/>
<dbReference type="GO" id="GO:0019825">
    <property type="term" value="F:oxygen binding"/>
    <property type="evidence" value="ECO:0007669"/>
    <property type="project" value="InterPro"/>
</dbReference>
<dbReference type="InterPro" id="IPR012292">
    <property type="entry name" value="Globin/Proto"/>
</dbReference>
<feature type="domain" description="STAS" evidence="2">
    <location>
        <begin position="190"/>
        <end position="301"/>
    </location>
</feature>
<dbReference type="SUPFAM" id="SSF52091">
    <property type="entry name" value="SpoIIaa-like"/>
    <property type="match status" value="1"/>
</dbReference>
<dbReference type="Pfam" id="PF01740">
    <property type="entry name" value="STAS"/>
    <property type="match status" value="1"/>
</dbReference>
<dbReference type="CDD" id="cd01068">
    <property type="entry name" value="globin_sensor"/>
    <property type="match status" value="1"/>
</dbReference>
<dbReference type="InterPro" id="IPR009050">
    <property type="entry name" value="Globin-like_sf"/>
</dbReference>
<dbReference type="CDD" id="cd07041">
    <property type="entry name" value="STAS_RsbR_RsbS_like"/>
    <property type="match status" value="1"/>
</dbReference>
<dbReference type="Gene3D" id="3.30.750.24">
    <property type="entry name" value="STAS domain"/>
    <property type="match status" value="1"/>
</dbReference>
<dbReference type="InterPro" id="IPR039379">
    <property type="entry name" value="Protoglobin_sensor_dom"/>
</dbReference>
<dbReference type="InterPro" id="IPR044398">
    <property type="entry name" value="Globin-sensor_dom"/>
</dbReference>
<dbReference type="SUPFAM" id="SSF46458">
    <property type="entry name" value="Globin-like"/>
    <property type="match status" value="1"/>
</dbReference>
<dbReference type="PANTHER" id="PTHR33745:SF3">
    <property type="entry name" value="RSBT CO-ANTAGONIST PROTEIN RSBRC"/>
    <property type="match status" value="1"/>
</dbReference>
<dbReference type="STRING" id="28094.SAMN06295900_102350"/>
<dbReference type="InterPro" id="IPR002645">
    <property type="entry name" value="STAS_dom"/>
</dbReference>
<keyword evidence="4" id="KW-1185">Reference proteome</keyword>
<dbReference type="GeneID" id="95552328"/>
<sequence>MVDQVGQRESLTLMHQMGLSSAAIERRKQIVGLEPADIKRIETIKDLVLGRAEDYAAAFFDHLASLDEARPLLGNRTFLERAKRLKVKHLQALAAGDYGADYVEQRVELGLLYAAAGLDMRVFLGAFHRLLKVIGADVMKRAGEAGDGAFDAFMSLTKVGFFDIALIIDVLVFERERIIRQQQEAIRELSTPVLQLRERLLLLPIIGVIDTYRARLITESLLEAIRTNRARAVVMDITGVATIDSRVANHILQTVTAARLMGARVIVTGISAAVAQSLVSLGIELGGLDTVGDLQGGIELAERNLGYRVTHGEPVDADLGAGA</sequence>
<gene>
    <name evidence="3" type="ORF">SAMN06295900_102350</name>
</gene>
<dbReference type="AlphaFoldDB" id="A0A1X7D3I3"/>
<dbReference type="Proteomes" id="UP000192911">
    <property type="component" value="Unassembled WGS sequence"/>
</dbReference>
<dbReference type="Gene3D" id="1.10.490.10">
    <property type="entry name" value="Globins"/>
    <property type="match status" value="1"/>
</dbReference>
<evidence type="ECO:0000313" key="3">
    <source>
        <dbReference type="EMBL" id="SMF08201.1"/>
    </source>
</evidence>
<dbReference type="InterPro" id="IPR051932">
    <property type="entry name" value="Bact_StressResp_Reg"/>
</dbReference>
<name>A0A1X7D3I3_TRICW</name>
<dbReference type="EMBL" id="FXAH01000002">
    <property type="protein sequence ID" value="SMF08201.1"/>
    <property type="molecule type" value="Genomic_DNA"/>
</dbReference>
<dbReference type="Pfam" id="PF11563">
    <property type="entry name" value="Protoglobin"/>
    <property type="match status" value="1"/>
</dbReference>
<protein>
    <submittedName>
        <fullName evidence="3">RsbT co-antagonist protein RsbR</fullName>
    </submittedName>
</protein>
<reference evidence="4" key="1">
    <citation type="submission" date="2017-04" db="EMBL/GenBank/DDBJ databases">
        <authorList>
            <person name="Varghese N."/>
            <person name="Submissions S."/>
        </authorList>
    </citation>
    <scope>NUCLEOTIDE SEQUENCE [LARGE SCALE GENOMIC DNA]</scope>
    <source>
        <strain evidence="4">Ballard 720</strain>
    </source>
</reference>
<evidence type="ECO:0000313" key="4">
    <source>
        <dbReference type="Proteomes" id="UP000192911"/>
    </source>
</evidence>
<evidence type="ECO:0000256" key="1">
    <source>
        <dbReference type="ARBA" id="ARBA00022553"/>
    </source>
</evidence>
<evidence type="ECO:0000259" key="2">
    <source>
        <dbReference type="PROSITE" id="PS50801"/>
    </source>
</evidence>
<dbReference type="InterPro" id="IPR036513">
    <property type="entry name" value="STAS_dom_sf"/>
</dbReference>
<accession>A0A1X7D3I3</accession>
<dbReference type="PANTHER" id="PTHR33745">
    <property type="entry name" value="RSBT ANTAGONIST PROTEIN RSBS-RELATED"/>
    <property type="match status" value="1"/>
</dbReference>
<organism evidence="3 4">
    <name type="scientific">Trinickia caryophylli</name>
    <name type="common">Paraburkholderia caryophylli</name>
    <dbReference type="NCBI Taxonomy" id="28094"/>
    <lineage>
        <taxon>Bacteria</taxon>
        <taxon>Pseudomonadati</taxon>
        <taxon>Pseudomonadota</taxon>
        <taxon>Betaproteobacteria</taxon>
        <taxon>Burkholderiales</taxon>
        <taxon>Burkholderiaceae</taxon>
        <taxon>Trinickia</taxon>
    </lineage>
</organism>
<proteinExistence type="predicted"/>
<dbReference type="GO" id="GO:0020037">
    <property type="term" value="F:heme binding"/>
    <property type="evidence" value="ECO:0007669"/>
    <property type="project" value="InterPro"/>
</dbReference>
<keyword evidence="1" id="KW-0597">Phosphoprotein</keyword>
<dbReference type="PROSITE" id="PS50801">
    <property type="entry name" value="STAS"/>
    <property type="match status" value="1"/>
</dbReference>